<keyword evidence="3" id="KW-1185">Reference proteome</keyword>
<organism evidence="2 3">
    <name type="scientific">Roseibium aestuarii</name>
    <dbReference type="NCBI Taxonomy" id="2600299"/>
    <lineage>
        <taxon>Bacteria</taxon>
        <taxon>Pseudomonadati</taxon>
        <taxon>Pseudomonadota</taxon>
        <taxon>Alphaproteobacteria</taxon>
        <taxon>Hyphomicrobiales</taxon>
        <taxon>Stappiaceae</taxon>
        <taxon>Roseibium</taxon>
    </lineage>
</organism>
<name>A0ABW4JVV7_9HYPH</name>
<proteinExistence type="predicted"/>
<gene>
    <name evidence="2" type="ORF">ACFSC7_08770</name>
</gene>
<sequence length="102" mass="10563">MSDDTPDRKGLRSGLRKPEGRRAIGFFSHGGAGADIPRDADGTPRKARGTRQASGVQEPQVESLDAIPVKPFSLSSGKAAATSPTRKAAPKPSSLGPGGKKR</sequence>
<evidence type="ECO:0000313" key="2">
    <source>
        <dbReference type="EMBL" id="MFD1695608.1"/>
    </source>
</evidence>
<evidence type="ECO:0000256" key="1">
    <source>
        <dbReference type="SAM" id="MobiDB-lite"/>
    </source>
</evidence>
<dbReference type="RefSeq" id="WP_149890677.1">
    <property type="nucleotide sequence ID" value="NZ_JBHUFA010000001.1"/>
</dbReference>
<reference evidence="3" key="1">
    <citation type="journal article" date="2019" name="Int. J. Syst. Evol. Microbiol.">
        <title>The Global Catalogue of Microorganisms (GCM) 10K type strain sequencing project: providing services to taxonomists for standard genome sequencing and annotation.</title>
        <authorList>
            <consortium name="The Broad Institute Genomics Platform"/>
            <consortium name="The Broad Institute Genome Sequencing Center for Infectious Disease"/>
            <person name="Wu L."/>
            <person name="Ma J."/>
        </authorList>
    </citation>
    <scope>NUCLEOTIDE SEQUENCE [LARGE SCALE GENOMIC DNA]</scope>
    <source>
        <strain evidence="3">JCM 3369</strain>
    </source>
</reference>
<evidence type="ECO:0000313" key="3">
    <source>
        <dbReference type="Proteomes" id="UP001597327"/>
    </source>
</evidence>
<feature type="region of interest" description="Disordered" evidence="1">
    <location>
        <begin position="1"/>
        <end position="102"/>
    </location>
</feature>
<accession>A0ABW4JVV7</accession>
<protein>
    <submittedName>
        <fullName evidence="2">Uncharacterized protein</fullName>
    </submittedName>
</protein>
<dbReference type="Proteomes" id="UP001597327">
    <property type="component" value="Unassembled WGS sequence"/>
</dbReference>
<feature type="compositionally biased region" description="Basic and acidic residues" evidence="1">
    <location>
        <begin position="1"/>
        <end position="22"/>
    </location>
</feature>
<dbReference type="EMBL" id="JBHUFA010000001">
    <property type="protein sequence ID" value="MFD1695608.1"/>
    <property type="molecule type" value="Genomic_DNA"/>
</dbReference>
<comment type="caution">
    <text evidence="2">The sequence shown here is derived from an EMBL/GenBank/DDBJ whole genome shotgun (WGS) entry which is preliminary data.</text>
</comment>